<protein>
    <recommendedName>
        <fullName evidence="2">DUF6850 domain-containing protein</fullName>
    </recommendedName>
</protein>
<evidence type="ECO:0000313" key="3">
    <source>
        <dbReference type="EMBL" id="MBB2151418.1"/>
    </source>
</evidence>
<sequence length="536" mass="59900">MKSTSKYFIYVLLAGVFTSGQLLAQETAGIDADIDYIRKSNAWLSSKNAAGLTHYNTVNVTNAVLNFQKKDGGFRNYFQSDDSQEYGLQADSYSRLNKNVVFSGGFGYKNFKGKNMSGSAFIDPYQTPFDIVELDAANKGTKELELYRLNGAVGAQVSSKLSIGAKLDYQAGNYAKRRDLRHINKLLVMDLSAGALYQVSDAVEIGANYNYSRRIESLSFKVAGNKDRQYLSLISFGSFYGRTELFDQYGYTAGGTTNPLKDIRQGASLQLNISFDKNVTLFNEFSYADRNGFYGEEGTSSILLTRHHGSDFAYNGRLSIKAAEIEHQIGLKADYNFLENRETIYRRETTIGELNRIVYYGDRKVFSAETLNAGLTYDLFMGVKNNHPTWAVNFTADYMSRDQSTGLYPYYRDQKINSYQFSGQVTRSYHQQKNTFDIGLGIGYGAGTGAMAKDGTLATPAEGNPAPTTMPQFLQEEYEFLTASRIKGNLMLKYTKALKDNLGAYLKLDYSHIYSGDVTFLGKHFNTTNISIGCNF</sequence>
<accession>A0ABR6F1K6</accession>
<name>A0ABR6F1K6_9SPHI</name>
<feature type="signal peptide" evidence="1">
    <location>
        <begin position="1"/>
        <end position="24"/>
    </location>
</feature>
<comment type="caution">
    <text evidence="3">The sequence shown here is derived from an EMBL/GenBank/DDBJ whole genome shotgun (WGS) entry which is preliminary data.</text>
</comment>
<feature type="domain" description="DUF6850" evidence="2">
    <location>
        <begin position="49"/>
        <end position="536"/>
    </location>
</feature>
<dbReference type="EMBL" id="WNXC01000009">
    <property type="protein sequence ID" value="MBB2151418.1"/>
    <property type="molecule type" value="Genomic_DNA"/>
</dbReference>
<dbReference type="Proteomes" id="UP000636110">
    <property type="component" value="Unassembled WGS sequence"/>
</dbReference>
<reference evidence="3 4" key="1">
    <citation type="submission" date="2019-11" db="EMBL/GenBank/DDBJ databases">
        <title>Description of Pedobacter sp. LMG 31462T.</title>
        <authorList>
            <person name="Carlier A."/>
            <person name="Qi S."/>
            <person name="Vandamme P."/>
        </authorList>
    </citation>
    <scope>NUCLEOTIDE SEQUENCE [LARGE SCALE GENOMIC DNA]</scope>
    <source>
        <strain evidence="3 4">LMG 31462</strain>
    </source>
</reference>
<keyword evidence="1" id="KW-0732">Signal</keyword>
<gene>
    <name evidence="3" type="ORF">GM920_21130</name>
</gene>
<proteinExistence type="predicted"/>
<feature type="chain" id="PRO_5047209051" description="DUF6850 domain-containing protein" evidence="1">
    <location>
        <begin position="25"/>
        <end position="536"/>
    </location>
</feature>
<organism evidence="3 4">
    <name type="scientific">Pedobacter gandavensis</name>
    <dbReference type="NCBI Taxonomy" id="2679963"/>
    <lineage>
        <taxon>Bacteria</taxon>
        <taxon>Pseudomonadati</taxon>
        <taxon>Bacteroidota</taxon>
        <taxon>Sphingobacteriia</taxon>
        <taxon>Sphingobacteriales</taxon>
        <taxon>Sphingobacteriaceae</taxon>
        <taxon>Pedobacter</taxon>
    </lineage>
</organism>
<evidence type="ECO:0000259" key="2">
    <source>
        <dbReference type="Pfam" id="PF21012"/>
    </source>
</evidence>
<dbReference type="RefSeq" id="WP_182961232.1">
    <property type="nucleotide sequence ID" value="NZ_WNXC01000009.1"/>
</dbReference>
<evidence type="ECO:0000256" key="1">
    <source>
        <dbReference type="SAM" id="SignalP"/>
    </source>
</evidence>
<dbReference type="Pfam" id="PF21012">
    <property type="entry name" value="DUF6850"/>
    <property type="match status" value="1"/>
</dbReference>
<dbReference type="InterPro" id="IPR049236">
    <property type="entry name" value="DUF6850"/>
</dbReference>
<evidence type="ECO:0000313" key="4">
    <source>
        <dbReference type="Proteomes" id="UP000636110"/>
    </source>
</evidence>
<keyword evidence="4" id="KW-1185">Reference proteome</keyword>